<dbReference type="EMBL" id="CP062919">
    <property type="protein sequence ID" value="QPF13472.1"/>
    <property type="molecule type" value="Genomic_DNA"/>
</dbReference>
<organism evidence="1 2">
    <name type="scientific">Acinetobacter baumannii</name>
    <dbReference type="NCBI Taxonomy" id="470"/>
    <lineage>
        <taxon>Bacteria</taxon>
        <taxon>Pseudomonadati</taxon>
        <taxon>Pseudomonadota</taxon>
        <taxon>Gammaproteobacteria</taxon>
        <taxon>Moraxellales</taxon>
        <taxon>Moraxellaceae</taxon>
        <taxon>Acinetobacter</taxon>
        <taxon>Acinetobacter calcoaceticus/baumannii complex</taxon>
    </lineage>
</organism>
<gene>
    <name evidence="1" type="ORF">IMO23_00295</name>
</gene>
<dbReference type="Proteomes" id="UP000594659">
    <property type="component" value="Chromosome"/>
</dbReference>
<protein>
    <recommendedName>
        <fullName evidence="3">Glycosyltransferase</fullName>
    </recommendedName>
</protein>
<accession>A0A7S8WDY5</accession>
<evidence type="ECO:0000313" key="1">
    <source>
        <dbReference type="EMBL" id="QPF13472.1"/>
    </source>
</evidence>
<reference evidence="1 2" key="1">
    <citation type="submission" date="2020-09" db="EMBL/GenBank/DDBJ databases">
        <title>Resistance determinants and their genetic context in bacteria from a longitudinal study of pigs reared under conventional and antibiotic-free husbandry practices.</title>
        <authorList>
            <person name="Poulin-Laprade D."/>
            <person name="Brouard J.-S."/>
            <person name="Gagnon N."/>
            <person name="Turcotte A."/>
            <person name="Langlois A."/>
            <person name="Matte J.J."/>
            <person name="Carrillo C.D."/>
            <person name="Zaheer R."/>
            <person name="McAllister T."/>
            <person name="Topp E."/>
            <person name="Talbot G."/>
        </authorList>
    </citation>
    <scope>NUCLEOTIDE SEQUENCE [LARGE SCALE GENOMIC DNA]</scope>
    <source>
        <strain evidence="1 2">Res13-Abat-PEA21-P4-01-A</strain>
    </source>
</reference>
<dbReference type="SUPFAM" id="SSF53756">
    <property type="entry name" value="UDP-Glycosyltransferase/glycogen phosphorylase"/>
    <property type="match status" value="1"/>
</dbReference>
<name>A0A7S8WDY5_ACIBA</name>
<evidence type="ECO:0008006" key="3">
    <source>
        <dbReference type="Google" id="ProtNLM"/>
    </source>
</evidence>
<evidence type="ECO:0000313" key="2">
    <source>
        <dbReference type="Proteomes" id="UP000594659"/>
    </source>
</evidence>
<sequence length="360" mass="41001">MQKNKTIWVLLRSHVVGLPPIMTVLKCLLENNAYQVNFISTQSSGLEHRNLKEYIYPQVHNVGKLKKLLNYIQYRSFVKKTFNTHLNEKDIIWLGSLDTALACKGLNFFATNQYILHLHELYDTHQNKLKSIKPIAQNAKHVVVPEINRAGILQVWLGLKERPIVLPNKPYDHPRLRNIAPTNAITQQIINTYYAGKPIILYQGHIGGDRNLMPLARAMKHLPEYDFWLLGIDHGYADQLVAVADNIKYLGSVSAPYHLEITSYASIGIMSYDPINLNNLFCAPNKVWEYSGFGIPFLANDCLSLYSFFTNKVGASVSWEDSSIREAIAIIFRDYDFYSLSSYSSFDSVNLVEIINSVAD</sequence>
<proteinExistence type="predicted"/>
<dbReference type="AlphaFoldDB" id="A0A7S8WDY5"/>
<dbReference type="Gene3D" id="3.40.50.2000">
    <property type="entry name" value="Glycogen Phosphorylase B"/>
    <property type="match status" value="1"/>
</dbReference>
<dbReference type="RefSeq" id="WP_195707679.1">
    <property type="nucleotide sequence ID" value="NZ_CP062919.1"/>
</dbReference>